<protein>
    <recommendedName>
        <fullName evidence="3">S-locus glycoprotein domain-containing protein</fullName>
    </recommendedName>
</protein>
<feature type="domain" description="S-locus glycoprotein" evidence="3">
    <location>
        <begin position="4"/>
        <end position="38"/>
    </location>
</feature>
<keyword evidence="5" id="KW-1185">Reference proteome</keyword>
<sequence length="138" mass="15140">MSSVVKDQCNQYGLCGVHGVCNINDTVPCKCLKGFVPESPQNWSRVDWSDGCRRRVGLNCINGIGEAILCEGVSTTPPLLEHLNEHRTAELGQRCWPDRHDRDAVTDRAMLLMVSHSPLKHSTSGGIKRSAVEAKNTA</sequence>
<dbReference type="EMBL" id="JBBNAE010000001">
    <property type="protein sequence ID" value="KAK9155362.1"/>
    <property type="molecule type" value="Genomic_DNA"/>
</dbReference>
<keyword evidence="2" id="KW-1015">Disulfide bond</keyword>
<keyword evidence="1" id="KW-0732">Signal</keyword>
<evidence type="ECO:0000256" key="1">
    <source>
        <dbReference type="ARBA" id="ARBA00022729"/>
    </source>
</evidence>
<dbReference type="GO" id="GO:0048544">
    <property type="term" value="P:recognition of pollen"/>
    <property type="evidence" value="ECO:0007669"/>
    <property type="project" value="InterPro"/>
</dbReference>
<dbReference type="PANTHER" id="PTHR32444:SF183">
    <property type="entry name" value="APPLE DOMAIN-CONTAINING PROTEIN"/>
    <property type="match status" value="1"/>
</dbReference>
<comment type="caution">
    <text evidence="4">The sequence shown here is derived from an EMBL/GenBank/DDBJ whole genome shotgun (WGS) entry which is preliminary data.</text>
</comment>
<evidence type="ECO:0000313" key="5">
    <source>
        <dbReference type="Proteomes" id="UP001417504"/>
    </source>
</evidence>
<dbReference type="Pfam" id="PF00954">
    <property type="entry name" value="S_locus_glycop"/>
    <property type="match status" value="1"/>
</dbReference>
<name>A0AAP0PSZ8_9MAGN</name>
<dbReference type="PANTHER" id="PTHR32444">
    <property type="entry name" value="BULB-TYPE LECTIN DOMAIN-CONTAINING PROTEIN"/>
    <property type="match status" value="1"/>
</dbReference>
<gene>
    <name evidence="4" type="ORF">Sjap_002842</name>
</gene>
<evidence type="ECO:0000256" key="2">
    <source>
        <dbReference type="ARBA" id="ARBA00023157"/>
    </source>
</evidence>
<dbReference type="Proteomes" id="UP001417504">
    <property type="component" value="Unassembled WGS sequence"/>
</dbReference>
<accession>A0AAP0PSZ8</accession>
<reference evidence="4 5" key="1">
    <citation type="submission" date="2024-01" db="EMBL/GenBank/DDBJ databases">
        <title>Genome assemblies of Stephania.</title>
        <authorList>
            <person name="Yang L."/>
        </authorList>
    </citation>
    <scope>NUCLEOTIDE SEQUENCE [LARGE SCALE GENOMIC DNA]</scope>
    <source>
        <strain evidence="4">QJT</strain>
        <tissue evidence="4">Leaf</tissue>
    </source>
</reference>
<evidence type="ECO:0000259" key="3">
    <source>
        <dbReference type="Pfam" id="PF00954"/>
    </source>
</evidence>
<evidence type="ECO:0000313" key="4">
    <source>
        <dbReference type="EMBL" id="KAK9155362.1"/>
    </source>
</evidence>
<proteinExistence type="predicted"/>
<dbReference type="AlphaFoldDB" id="A0AAP0PSZ8"/>
<dbReference type="InterPro" id="IPR000858">
    <property type="entry name" value="S_locus_glycoprot_dom"/>
</dbReference>
<organism evidence="4 5">
    <name type="scientific">Stephania japonica</name>
    <dbReference type="NCBI Taxonomy" id="461633"/>
    <lineage>
        <taxon>Eukaryota</taxon>
        <taxon>Viridiplantae</taxon>
        <taxon>Streptophyta</taxon>
        <taxon>Embryophyta</taxon>
        <taxon>Tracheophyta</taxon>
        <taxon>Spermatophyta</taxon>
        <taxon>Magnoliopsida</taxon>
        <taxon>Ranunculales</taxon>
        <taxon>Menispermaceae</taxon>
        <taxon>Menispermoideae</taxon>
        <taxon>Cissampelideae</taxon>
        <taxon>Stephania</taxon>
    </lineage>
</organism>